<organism evidence="3 4">
    <name type="scientific">Dactylosporangium maewongense</name>
    <dbReference type="NCBI Taxonomy" id="634393"/>
    <lineage>
        <taxon>Bacteria</taxon>
        <taxon>Bacillati</taxon>
        <taxon>Actinomycetota</taxon>
        <taxon>Actinomycetes</taxon>
        <taxon>Micromonosporales</taxon>
        <taxon>Micromonosporaceae</taxon>
        <taxon>Dactylosporangium</taxon>
    </lineage>
</organism>
<keyword evidence="4" id="KW-1185">Reference proteome</keyword>
<evidence type="ECO:0000256" key="1">
    <source>
        <dbReference type="SAM" id="SignalP"/>
    </source>
</evidence>
<dbReference type="SUPFAM" id="SSF50998">
    <property type="entry name" value="Quinoprotein alcohol dehydrogenase-like"/>
    <property type="match status" value="1"/>
</dbReference>
<sequence length="397" mass="40601">MTIPSWRLTRLMLAIGIAVTIVATAAAPGTAAPAGRAGDWTHDGFDAGSSGYNPSEAVVNAGSVGRLGQRWSVRPAAGAEGCAPALPPPLVAGGRVYVLDGEGVTALDAATGKRLWRDPKLFDSLDFRQLVVAGGLLIATGTSCYANSDPDGRVVALDAATGARRWTLTQEPPVNALVVDAGTVLTSGWATATNEDTVIAYDIRDGHRRWDRTGAALAGPVSSAGRVLLHDAKGTTAVTVAAGAALWRSKVRWKPLAATADRFLAIPDPVAQGDLRGLVAIRAGSGGVAWQRTEAVDSVATDGRRVYAASGGSVTAFHAGRGSRLWSRSLPGAAQGPVRAGGLLYVTVEGRPVAILSPVTGGDVPGAARLEGAVGHVVVSGGRIWTTDGTTLRAYSP</sequence>
<dbReference type="PANTHER" id="PTHR34512">
    <property type="entry name" value="CELL SURFACE PROTEIN"/>
    <property type="match status" value="1"/>
</dbReference>
<name>A0ABN1ZM12_9ACTN</name>
<dbReference type="PANTHER" id="PTHR34512:SF30">
    <property type="entry name" value="OUTER MEMBRANE PROTEIN ASSEMBLY FACTOR BAMB"/>
    <property type="match status" value="1"/>
</dbReference>
<dbReference type="EMBL" id="BAAAQD010000001">
    <property type="protein sequence ID" value="GAA1500917.1"/>
    <property type="molecule type" value="Genomic_DNA"/>
</dbReference>
<dbReference type="Gene3D" id="2.130.10.10">
    <property type="entry name" value="YVTN repeat-like/Quinoprotein amine dehydrogenase"/>
    <property type="match status" value="1"/>
</dbReference>
<gene>
    <name evidence="3" type="ORF">GCM10009827_008300</name>
</gene>
<evidence type="ECO:0000313" key="3">
    <source>
        <dbReference type="EMBL" id="GAA1500917.1"/>
    </source>
</evidence>
<dbReference type="SMART" id="SM00564">
    <property type="entry name" value="PQQ"/>
    <property type="match status" value="5"/>
</dbReference>
<dbReference type="InterPro" id="IPR015943">
    <property type="entry name" value="WD40/YVTN_repeat-like_dom_sf"/>
</dbReference>
<feature type="domain" description="Pyrrolo-quinoline quinone repeat" evidence="2">
    <location>
        <begin position="151"/>
        <end position="351"/>
    </location>
</feature>
<feature type="signal peptide" evidence="1">
    <location>
        <begin position="1"/>
        <end position="25"/>
    </location>
</feature>
<accession>A0ABN1ZM12</accession>
<protein>
    <recommendedName>
        <fullName evidence="2">Pyrrolo-quinoline quinone repeat domain-containing protein</fullName>
    </recommendedName>
</protein>
<comment type="caution">
    <text evidence="3">The sequence shown here is derived from an EMBL/GenBank/DDBJ whole genome shotgun (WGS) entry which is preliminary data.</text>
</comment>
<reference evidence="3 4" key="1">
    <citation type="journal article" date="2019" name="Int. J. Syst. Evol. Microbiol.">
        <title>The Global Catalogue of Microorganisms (GCM) 10K type strain sequencing project: providing services to taxonomists for standard genome sequencing and annotation.</title>
        <authorList>
            <consortium name="The Broad Institute Genomics Platform"/>
            <consortium name="The Broad Institute Genome Sequencing Center for Infectious Disease"/>
            <person name="Wu L."/>
            <person name="Ma J."/>
        </authorList>
    </citation>
    <scope>NUCLEOTIDE SEQUENCE [LARGE SCALE GENOMIC DNA]</scope>
    <source>
        <strain evidence="3 4">JCM 15933</strain>
    </source>
</reference>
<dbReference type="Gene3D" id="2.40.10.480">
    <property type="match status" value="1"/>
</dbReference>
<dbReference type="InterPro" id="IPR018391">
    <property type="entry name" value="PQQ_b-propeller_rpt"/>
</dbReference>
<feature type="chain" id="PRO_5046217091" description="Pyrrolo-quinoline quinone repeat domain-containing protein" evidence="1">
    <location>
        <begin position="26"/>
        <end position="397"/>
    </location>
</feature>
<dbReference type="InterPro" id="IPR011047">
    <property type="entry name" value="Quinoprotein_ADH-like_sf"/>
</dbReference>
<evidence type="ECO:0000259" key="2">
    <source>
        <dbReference type="Pfam" id="PF13360"/>
    </source>
</evidence>
<dbReference type="Pfam" id="PF13360">
    <property type="entry name" value="PQQ_2"/>
    <property type="match status" value="1"/>
</dbReference>
<proteinExistence type="predicted"/>
<dbReference type="Proteomes" id="UP001501470">
    <property type="component" value="Unassembled WGS sequence"/>
</dbReference>
<keyword evidence="1" id="KW-0732">Signal</keyword>
<evidence type="ECO:0000313" key="4">
    <source>
        <dbReference type="Proteomes" id="UP001501470"/>
    </source>
</evidence>
<dbReference type="InterPro" id="IPR002372">
    <property type="entry name" value="PQQ_rpt_dom"/>
</dbReference>